<evidence type="ECO:0000313" key="4">
    <source>
        <dbReference type="EMBL" id="CCH61937.1"/>
    </source>
</evidence>
<dbReference type="OrthoDB" id="5555409at2759"/>
<dbReference type="GO" id="GO:0003735">
    <property type="term" value="F:structural constituent of ribosome"/>
    <property type="evidence" value="ECO:0007669"/>
    <property type="project" value="EnsemblFungi"/>
</dbReference>
<keyword evidence="5" id="KW-1185">Reference proteome</keyword>
<dbReference type="EMBL" id="HE806321">
    <property type="protein sequence ID" value="CCH61937.1"/>
    <property type="molecule type" value="Genomic_DNA"/>
</dbReference>
<dbReference type="STRING" id="1071380.I2H6D5"/>
<keyword evidence="3" id="KW-0687">Ribonucleoprotein</keyword>
<dbReference type="FunCoup" id="I2H6D5">
    <property type="interactions" value="133"/>
</dbReference>
<dbReference type="KEGG" id="tbl:TBLA_0F04040"/>
<accession>I2H6D5</accession>
<dbReference type="GO" id="GO:0005762">
    <property type="term" value="C:mitochondrial large ribosomal subunit"/>
    <property type="evidence" value="ECO:0007669"/>
    <property type="project" value="EnsemblFungi"/>
</dbReference>
<dbReference type="HOGENOM" id="CLU_1846247_0_0_1"/>
<gene>
    <name evidence="4" type="primary">TBLA0F04040</name>
    <name evidence="4" type="ORF">TBLA_0F04040</name>
</gene>
<evidence type="ECO:0000313" key="5">
    <source>
        <dbReference type="Proteomes" id="UP000002866"/>
    </source>
</evidence>
<dbReference type="Proteomes" id="UP000002866">
    <property type="component" value="Chromosome 6"/>
</dbReference>
<evidence type="ECO:0008006" key="6">
    <source>
        <dbReference type="Google" id="ProtNLM"/>
    </source>
</evidence>
<protein>
    <recommendedName>
        <fullName evidence="6">Ribosomal protein L9 domain-containing protein</fullName>
    </recommendedName>
</protein>
<evidence type="ECO:0000256" key="1">
    <source>
        <dbReference type="ARBA" id="ARBA00010605"/>
    </source>
</evidence>
<dbReference type="InterPro" id="IPR036935">
    <property type="entry name" value="Ribosomal_bL9_N_sf"/>
</dbReference>
<organism evidence="4 5">
    <name type="scientific">Henningerozyma blattae (strain ATCC 34711 / CBS 6284 / DSM 70876 / NBRC 10599 / NRRL Y-10934 / UCD 77-7)</name>
    <name type="common">Yeast</name>
    <name type="synonym">Tetrapisispora blattae</name>
    <dbReference type="NCBI Taxonomy" id="1071380"/>
    <lineage>
        <taxon>Eukaryota</taxon>
        <taxon>Fungi</taxon>
        <taxon>Dikarya</taxon>
        <taxon>Ascomycota</taxon>
        <taxon>Saccharomycotina</taxon>
        <taxon>Saccharomycetes</taxon>
        <taxon>Saccharomycetales</taxon>
        <taxon>Saccharomycetaceae</taxon>
        <taxon>Henningerozyma</taxon>
    </lineage>
</organism>
<dbReference type="AlphaFoldDB" id="I2H6D5"/>
<evidence type="ECO:0000256" key="2">
    <source>
        <dbReference type="ARBA" id="ARBA00022980"/>
    </source>
</evidence>
<dbReference type="Gene3D" id="3.40.5.10">
    <property type="entry name" value="Ribosomal protein L9, N-terminal domain"/>
    <property type="match status" value="1"/>
</dbReference>
<comment type="similarity">
    <text evidence="1">Belongs to the bacterial ribosomal protein bL9 family.</text>
</comment>
<keyword evidence="2" id="KW-0689">Ribosomal protein</keyword>
<dbReference type="RefSeq" id="XP_004181456.1">
    <property type="nucleotide sequence ID" value="XM_004181408.1"/>
</dbReference>
<proteinExistence type="inferred from homology"/>
<reference evidence="4 5" key="1">
    <citation type="journal article" date="2011" name="Proc. Natl. Acad. Sci. U.S.A.">
        <title>Evolutionary erosion of yeast sex chromosomes by mating-type switching accidents.</title>
        <authorList>
            <person name="Gordon J.L."/>
            <person name="Armisen D."/>
            <person name="Proux-Wera E."/>
            <person name="Oheigeartaigh S.S."/>
            <person name="Byrne K.P."/>
            <person name="Wolfe K.H."/>
        </authorList>
    </citation>
    <scope>NUCLEOTIDE SEQUENCE [LARGE SCALE GENOMIC DNA]</scope>
    <source>
        <strain evidence="5">ATCC 34711 / CBS 6284 / DSM 70876 / NBRC 10599 / NRRL Y-10934 / UCD 77-7</strain>
    </source>
</reference>
<dbReference type="eggNOG" id="ENOG502S54F">
    <property type="taxonomic scope" value="Eukaryota"/>
</dbReference>
<evidence type="ECO:0000256" key="3">
    <source>
        <dbReference type="ARBA" id="ARBA00023274"/>
    </source>
</evidence>
<sequence length="131" mass="15384">MFKPTHINYSVLSKRTKRVTVQLLRDFPNFQFYEGQVIKVKPSVMINYLHRGNGARYILKDSDIDTSLLKYSQDQENLRQLAKQKSIEQEQRSIMMQQQDELKKVQMAKEKSKILTRRIGLKDVSIPGLNI</sequence>
<dbReference type="GeneID" id="14497046"/>
<dbReference type="InParanoid" id="I2H6D5"/>
<dbReference type="OMA" id="VMINYLH"/>
<name>I2H6D5_HENB6</name>